<reference evidence="3 4" key="1">
    <citation type="submission" date="2024-04" db="EMBL/GenBank/DDBJ databases">
        <authorList>
            <person name="Waldvogel A.-M."/>
            <person name="Schoenle A."/>
        </authorList>
    </citation>
    <scope>NUCLEOTIDE SEQUENCE [LARGE SCALE GENOMIC DNA]</scope>
</reference>
<sequence>MSWFLRLGFTRFGPVFSASAATPLSCSFPPRPKPSAQFEPGSTGRDIGSDQWPARVLMSDAFVRRAAPPPPPQPPRSSDPPAATEPLSCGEMCEHQEASIKLDCSRLDCFKLDCSKQDCSKQDCSKQDCSRQDCSKQDCSRQDCSKQDCSRLDCFKLDCSRQDCSRQDCSKQDCLKLDCSKLDCESKLLTLVFPEGHAPSDRKWILRQNRSDRSGEGTDGEEDYCIIRDRSKTTRGRRTERESGKVCSHETS</sequence>
<proteinExistence type="predicted"/>
<feature type="signal peptide" evidence="2">
    <location>
        <begin position="1"/>
        <end position="20"/>
    </location>
</feature>
<keyword evidence="4" id="KW-1185">Reference proteome</keyword>
<feature type="region of interest" description="Disordered" evidence="1">
    <location>
        <begin position="28"/>
        <end position="51"/>
    </location>
</feature>
<feature type="region of interest" description="Disordered" evidence="1">
    <location>
        <begin position="232"/>
        <end position="252"/>
    </location>
</feature>
<accession>A0AAV2LS76</accession>
<feature type="compositionally biased region" description="Pro residues" evidence="1">
    <location>
        <begin position="67"/>
        <end position="78"/>
    </location>
</feature>
<feature type="chain" id="PRO_5043573167" evidence="2">
    <location>
        <begin position="21"/>
        <end position="252"/>
    </location>
</feature>
<name>A0AAV2LS76_KNICA</name>
<feature type="region of interest" description="Disordered" evidence="1">
    <location>
        <begin position="64"/>
        <end position="85"/>
    </location>
</feature>
<organism evidence="3 4">
    <name type="scientific">Knipowitschia caucasica</name>
    <name type="common">Caucasian dwarf goby</name>
    <name type="synonym">Pomatoschistus caucasicus</name>
    <dbReference type="NCBI Taxonomy" id="637954"/>
    <lineage>
        <taxon>Eukaryota</taxon>
        <taxon>Metazoa</taxon>
        <taxon>Chordata</taxon>
        <taxon>Craniata</taxon>
        <taxon>Vertebrata</taxon>
        <taxon>Euteleostomi</taxon>
        <taxon>Actinopterygii</taxon>
        <taxon>Neopterygii</taxon>
        <taxon>Teleostei</taxon>
        <taxon>Neoteleostei</taxon>
        <taxon>Acanthomorphata</taxon>
        <taxon>Gobiaria</taxon>
        <taxon>Gobiiformes</taxon>
        <taxon>Gobioidei</taxon>
        <taxon>Gobiidae</taxon>
        <taxon>Gobiinae</taxon>
        <taxon>Knipowitschia</taxon>
    </lineage>
</organism>
<keyword evidence="2" id="KW-0732">Signal</keyword>
<evidence type="ECO:0000313" key="4">
    <source>
        <dbReference type="Proteomes" id="UP001497482"/>
    </source>
</evidence>
<evidence type="ECO:0000313" key="3">
    <source>
        <dbReference type="EMBL" id="CAL1604981.1"/>
    </source>
</evidence>
<dbReference type="EMBL" id="OZ035826">
    <property type="protein sequence ID" value="CAL1604981.1"/>
    <property type="molecule type" value="Genomic_DNA"/>
</dbReference>
<gene>
    <name evidence="3" type="ORF">KC01_LOCUS32408</name>
</gene>
<feature type="region of interest" description="Disordered" evidence="1">
    <location>
        <begin position="206"/>
        <end position="225"/>
    </location>
</feature>
<dbReference type="Proteomes" id="UP001497482">
    <property type="component" value="Chromosome 4"/>
</dbReference>
<evidence type="ECO:0000256" key="2">
    <source>
        <dbReference type="SAM" id="SignalP"/>
    </source>
</evidence>
<dbReference type="AlphaFoldDB" id="A0AAV2LS76"/>
<evidence type="ECO:0000256" key="1">
    <source>
        <dbReference type="SAM" id="MobiDB-lite"/>
    </source>
</evidence>
<protein>
    <submittedName>
        <fullName evidence="3">Uncharacterized protein</fullName>
    </submittedName>
</protein>
<feature type="compositionally biased region" description="Basic and acidic residues" evidence="1">
    <location>
        <begin position="206"/>
        <end position="216"/>
    </location>
</feature>